<accession>A0A3B1E434</accession>
<name>A0A3B1E434_9ZZZZ</name>
<reference evidence="2" key="1">
    <citation type="submission" date="2018-10" db="EMBL/GenBank/DDBJ databases">
        <authorList>
            <person name="Aoki K."/>
        </authorList>
    </citation>
    <scope>NUCLEOTIDE SEQUENCE</scope>
</reference>
<organism evidence="2">
    <name type="scientific">hydrothermal vent metagenome</name>
    <dbReference type="NCBI Taxonomy" id="652676"/>
    <lineage>
        <taxon>unclassified sequences</taxon>
        <taxon>metagenomes</taxon>
        <taxon>ecological metagenomes</taxon>
    </lineage>
</organism>
<proteinExistence type="predicted"/>
<feature type="compositionally biased region" description="Polar residues" evidence="1">
    <location>
        <begin position="33"/>
        <end position="68"/>
    </location>
</feature>
<sequence length="358" mass="40110">MIKKIQFLMLGLLLVTTGLFAEAEKANNESNATSTTSQDKTASTTSQDKTASTTSHGKTVNTTSLGKTSGSAEKYKLEVMAPLVDNNVFTVPVHYYDDLLTKNKKLPAVLLVPMRLTISNSRERRLLTIYTSNINEEIEFGTNLKNIIQVKLANKIIKDNNLTKFVGPNKKVFRTLSSDSTYVVDFIIPITQKNFHEGRVKVNIASSNGVQLTELCEIGFSDCVQTAEFTIVPRKVVYSSMINDTSGITTEQPAEKFSITQSNVDVEVEENNVLAETVSRKALPFELDVKYKKQKFNPNLTVETKYTSYVNNMDFFPVIHYMSNDSYKKGDVIVFTNSHTRPDLTIRNKEKAIELLAK</sequence>
<evidence type="ECO:0000313" key="2">
    <source>
        <dbReference type="EMBL" id="VAY86254.1"/>
    </source>
</evidence>
<evidence type="ECO:0000256" key="1">
    <source>
        <dbReference type="SAM" id="MobiDB-lite"/>
    </source>
</evidence>
<gene>
    <name evidence="2" type="ORF">MNB_ARC-1_913</name>
</gene>
<protein>
    <submittedName>
        <fullName evidence="2">Uncharacterized protein</fullName>
    </submittedName>
</protein>
<feature type="region of interest" description="Disordered" evidence="1">
    <location>
        <begin position="26"/>
        <end position="68"/>
    </location>
</feature>
<dbReference type="AlphaFoldDB" id="A0A3B1E434"/>
<dbReference type="EMBL" id="UOYO01000002">
    <property type="protein sequence ID" value="VAY86254.1"/>
    <property type="molecule type" value="Genomic_DNA"/>
</dbReference>